<keyword evidence="6" id="KW-0509">mRNA transport</keyword>
<evidence type="ECO:0000256" key="4">
    <source>
        <dbReference type="ARBA" id="ARBA00020622"/>
    </source>
</evidence>
<dbReference type="InterPro" id="IPR009782">
    <property type="entry name" value="FYTTD1"/>
</dbReference>
<comment type="subcellular location">
    <subcellularLocation>
        <location evidence="1">Nucleus speckle</location>
    </subcellularLocation>
    <subcellularLocation>
        <location evidence="2">Nucleus</location>
        <location evidence="2">Nucleoplasm</location>
    </subcellularLocation>
</comment>
<dbReference type="Ensembl" id="ENSSANT00000073151.1">
    <property type="protein sequence ID" value="ENSSANP00000068826.1"/>
    <property type="gene ID" value="ENSSANG00000034298.1"/>
</dbReference>
<evidence type="ECO:0000256" key="1">
    <source>
        <dbReference type="ARBA" id="ARBA00004324"/>
    </source>
</evidence>
<feature type="compositionally biased region" description="Basic and acidic residues" evidence="10">
    <location>
        <begin position="97"/>
        <end position="106"/>
    </location>
</feature>
<evidence type="ECO:0000256" key="2">
    <source>
        <dbReference type="ARBA" id="ARBA00004642"/>
    </source>
</evidence>
<dbReference type="GO" id="GO:0016607">
    <property type="term" value="C:nuclear speck"/>
    <property type="evidence" value="ECO:0007669"/>
    <property type="project" value="UniProtKB-SubCell"/>
</dbReference>
<dbReference type="Pfam" id="PF07078">
    <property type="entry name" value="FYTT"/>
    <property type="match status" value="2"/>
</dbReference>
<dbReference type="PANTHER" id="PTHR21038">
    <property type="entry name" value="40-2-3 PROTEIN-RELATED"/>
    <property type="match status" value="1"/>
</dbReference>
<name>A0A671QAR9_9TELE</name>
<sequence>MSDNFLHLVLFWPSVGGVVNKRFSGNRKLPPTVARHRGQGVITGLAARKNAVLFKGISPLNRPLLHVQYLVIMFGFAPHRPAQSWSLHPVTPARSSPPREEPERKPPKGVALQFDINSVGKQTEMTLSERFRLLKDQRVAAAQQSSKGGRFVTVA</sequence>
<comment type="similarity">
    <text evidence="3">Belongs to the UIF family.</text>
</comment>
<dbReference type="AlphaFoldDB" id="A0A671QAR9"/>
<keyword evidence="8" id="KW-0539">Nucleus</keyword>
<reference evidence="11" key="1">
    <citation type="submission" date="2025-08" db="UniProtKB">
        <authorList>
            <consortium name="Ensembl"/>
        </authorList>
    </citation>
    <scope>IDENTIFICATION</scope>
</reference>
<feature type="region of interest" description="Disordered" evidence="10">
    <location>
        <begin position="85"/>
        <end position="109"/>
    </location>
</feature>
<accession>A0A671QAR9</accession>
<keyword evidence="5" id="KW-0813">Transport</keyword>
<gene>
    <name evidence="11" type="primary">LOC107681744</name>
</gene>
<proteinExistence type="inferred from homology"/>
<evidence type="ECO:0000256" key="3">
    <source>
        <dbReference type="ARBA" id="ARBA00010722"/>
    </source>
</evidence>
<protein>
    <recommendedName>
        <fullName evidence="4">UAP56-interacting factor</fullName>
    </recommendedName>
    <alternativeName>
        <fullName evidence="9">Forty-two-three domain-containing protein 1</fullName>
    </alternativeName>
</protein>
<evidence type="ECO:0000256" key="5">
    <source>
        <dbReference type="ARBA" id="ARBA00022448"/>
    </source>
</evidence>
<dbReference type="GO" id="GO:0003729">
    <property type="term" value="F:mRNA binding"/>
    <property type="evidence" value="ECO:0007669"/>
    <property type="project" value="InterPro"/>
</dbReference>
<evidence type="ECO:0000256" key="6">
    <source>
        <dbReference type="ARBA" id="ARBA00022816"/>
    </source>
</evidence>
<dbReference type="Proteomes" id="UP000472260">
    <property type="component" value="Unassembled WGS sequence"/>
</dbReference>
<keyword evidence="7" id="KW-0694">RNA-binding</keyword>
<dbReference type="PANTHER" id="PTHR21038:SF2">
    <property type="entry name" value="UAP56-INTERACTING FACTOR"/>
    <property type="match status" value="1"/>
</dbReference>
<evidence type="ECO:0000313" key="12">
    <source>
        <dbReference type="Proteomes" id="UP000472260"/>
    </source>
</evidence>
<organism evidence="11 12">
    <name type="scientific">Sinocyclocheilus anshuiensis</name>
    <dbReference type="NCBI Taxonomy" id="1608454"/>
    <lineage>
        <taxon>Eukaryota</taxon>
        <taxon>Metazoa</taxon>
        <taxon>Chordata</taxon>
        <taxon>Craniata</taxon>
        <taxon>Vertebrata</taxon>
        <taxon>Euteleostomi</taxon>
        <taxon>Actinopterygii</taxon>
        <taxon>Neopterygii</taxon>
        <taxon>Teleostei</taxon>
        <taxon>Ostariophysi</taxon>
        <taxon>Cypriniformes</taxon>
        <taxon>Cyprinidae</taxon>
        <taxon>Cyprininae</taxon>
        <taxon>Sinocyclocheilus</taxon>
    </lineage>
</organism>
<reference evidence="11" key="2">
    <citation type="submission" date="2025-09" db="UniProtKB">
        <authorList>
            <consortium name="Ensembl"/>
        </authorList>
    </citation>
    <scope>IDENTIFICATION</scope>
</reference>
<evidence type="ECO:0000256" key="10">
    <source>
        <dbReference type="SAM" id="MobiDB-lite"/>
    </source>
</evidence>
<evidence type="ECO:0000313" key="11">
    <source>
        <dbReference type="Ensembl" id="ENSSANP00000068826.1"/>
    </source>
</evidence>
<keyword evidence="12" id="KW-1185">Reference proteome</keyword>
<evidence type="ECO:0000256" key="7">
    <source>
        <dbReference type="ARBA" id="ARBA00022884"/>
    </source>
</evidence>
<evidence type="ECO:0000256" key="9">
    <source>
        <dbReference type="ARBA" id="ARBA00030067"/>
    </source>
</evidence>
<evidence type="ECO:0000256" key="8">
    <source>
        <dbReference type="ARBA" id="ARBA00023242"/>
    </source>
</evidence>
<dbReference type="GO" id="GO:0006406">
    <property type="term" value="P:mRNA export from nucleus"/>
    <property type="evidence" value="ECO:0007669"/>
    <property type="project" value="InterPro"/>
</dbReference>